<organism evidence="9 10">
    <name type="scientific">Oidiodendron maius (strain Zn)</name>
    <dbReference type="NCBI Taxonomy" id="913774"/>
    <lineage>
        <taxon>Eukaryota</taxon>
        <taxon>Fungi</taxon>
        <taxon>Dikarya</taxon>
        <taxon>Ascomycota</taxon>
        <taxon>Pezizomycotina</taxon>
        <taxon>Leotiomycetes</taxon>
        <taxon>Leotiomycetes incertae sedis</taxon>
        <taxon>Myxotrichaceae</taxon>
        <taxon>Oidiodendron</taxon>
    </lineage>
</organism>
<name>A0A0C3HV70_OIDMZ</name>
<dbReference type="Gene3D" id="1.20.1250.20">
    <property type="entry name" value="MFS general substrate transporter like domains"/>
    <property type="match status" value="2"/>
</dbReference>
<feature type="transmembrane region" description="Helical" evidence="7">
    <location>
        <begin position="288"/>
        <end position="307"/>
    </location>
</feature>
<evidence type="ECO:0000256" key="5">
    <source>
        <dbReference type="ARBA" id="ARBA00023136"/>
    </source>
</evidence>
<dbReference type="PANTHER" id="PTHR23501">
    <property type="entry name" value="MAJOR FACILITATOR SUPERFAMILY"/>
    <property type="match status" value="1"/>
</dbReference>
<feature type="domain" description="Major facilitator superfamily (MFS) profile" evidence="8">
    <location>
        <begin position="62"/>
        <end position="552"/>
    </location>
</feature>
<feature type="region of interest" description="Disordered" evidence="6">
    <location>
        <begin position="1"/>
        <end position="42"/>
    </location>
</feature>
<dbReference type="FunCoup" id="A0A0C3HV70">
    <property type="interactions" value="92"/>
</dbReference>
<dbReference type="PANTHER" id="PTHR23501:SF193">
    <property type="entry name" value="MULTIDRUG TRANSPORTER, PUTATIVE (AFU_ORTHOLOGUE AFUA_8G00940)-RELATED"/>
    <property type="match status" value="1"/>
</dbReference>
<feature type="transmembrane region" description="Helical" evidence="7">
    <location>
        <begin position="157"/>
        <end position="179"/>
    </location>
</feature>
<keyword evidence="3 7" id="KW-0812">Transmembrane</keyword>
<comment type="subcellular location">
    <subcellularLocation>
        <location evidence="1">Membrane</location>
        <topology evidence="1">Multi-pass membrane protein</topology>
    </subcellularLocation>
</comment>
<feature type="transmembrane region" description="Helical" evidence="7">
    <location>
        <begin position="364"/>
        <end position="385"/>
    </location>
</feature>
<evidence type="ECO:0000256" key="4">
    <source>
        <dbReference type="ARBA" id="ARBA00022989"/>
    </source>
</evidence>
<dbReference type="FunFam" id="1.20.1720.10:FF:000012">
    <property type="entry name" value="MFS toxin efflux pump (AflT)"/>
    <property type="match status" value="1"/>
</dbReference>
<keyword evidence="5 7" id="KW-0472">Membrane</keyword>
<feature type="transmembrane region" description="Helical" evidence="7">
    <location>
        <begin position="59"/>
        <end position="85"/>
    </location>
</feature>
<dbReference type="Pfam" id="PF07690">
    <property type="entry name" value="MFS_1"/>
    <property type="match status" value="1"/>
</dbReference>
<dbReference type="EMBL" id="KN832870">
    <property type="protein sequence ID" value="KIN06910.1"/>
    <property type="molecule type" value="Genomic_DNA"/>
</dbReference>
<accession>A0A0C3HV70</accession>
<dbReference type="AlphaFoldDB" id="A0A0C3HV70"/>
<evidence type="ECO:0000256" key="3">
    <source>
        <dbReference type="ARBA" id="ARBA00022692"/>
    </source>
</evidence>
<dbReference type="Proteomes" id="UP000054321">
    <property type="component" value="Unassembled WGS sequence"/>
</dbReference>
<dbReference type="GO" id="GO:0005886">
    <property type="term" value="C:plasma membrane"/>
    <property type="evidence" value="ECO:0007669"/>
    <property type="project" value="TreeGrafter"/>
</dbReference>
<evidence type="ECO:0000256" key="1">
    <source>
        <dbReference type="ARBA" id="ARBA00004141"/>
    </source>
</evidence>
<feature type="transmembrane region" description="Helical" evidence="7">
    <location>
        <begin position="185"/>
        <end position="203"/>
    </location>
</feature>
<feature type="transmembrane region" description="Helical" evidence="7">
    <location>
        <begin position="458"/>
        <end position="478"/>
    </location>
</feature>
<dbReference type="GO" id="GO:0022857">
    <property type="term" value="F:transmembrane transporter activity"/>
    <property type="evidence" value="ECO:0007669"/>
    <property type="project" value="InterPro"/>
</dbReference>
<evidence type="ECO:0000256" key="2">
    <source>
        <dbReference type="ARBA" id="ARBA00007520"/>
    </source>
</evidence>
<dbReference type="FunFam" id="1.20.1250.20:FF:000196">
    <property type="entry name" value="MFS toxin efflux pump (AflT)"/>
    <property type="match status" value="1"/>
</dbReference>
<keyword evidence="4 7" id="KW-1133">Transmembrane helix</keyword>
<dbReference type="SUPFAM" id="SSF103473">
    <property type="entry name" value="MFS general substrate transporter"/>
    <property type="match status" value="2"/>
</dbReference>
<evidence type="ECO:0000313" key="10">
    <source>
        <dbReference type="Proteomes" id="UP000054321"/>
    </source>
</evidence>
<evidence type="ECO:0000313" key="9">
    <source>
        <dbReference type="EMBL" id="KIN06910.1"/>
    </source>
</evidence>
<dbReference type="CDD" id="cd17502">
    <property type="entry name" value="MFS_Azr1_MDR_like"/>
    <property type="match status" value="1"/>
</dbReference>
<dbReference type="InterPro" id="IPR020846">
    <property type="entry name" value="MFS_dom"/>
</dbReference>
<feature type="transmembrane region" description="Helical" evidence="7">
    <location>
        <begin position="127"/>
        <end position="145"/>
    </location>
</feature>
<feature type="transmembrane region" description="Helical" evidence="7">
    <location>
        <begin position="254"/>
        <end position="276"/>
    </location>
</feature>
<dbReference type="PROSITE" id="PS50850">
    <property type="entry name" value="MFS"/>
    <property type="match status" value="1"/>
</dbReference>
<proteinExistence type="inferred from homology"/>
<feature type="transmembrane region" description="Helical" evidence="7">
    <location>
        <begin position="424"/>
        <end position="446"/>
    </location>
</feature>
<feature type="transmembrane region" description="Helical" evidence="7">
    <location>
        <begin position="327"/>
        <end position="352"/>
    </location>
</feature>
<evidence type="ECO:0000256" key="7">
    <source>
        <dbReference type="SAM" id="Phobius"/>
    </source>
</evidence>
<dbReference type="InterPro" id="IPR011701">
    <property type="entry name" value="MFS"/>
</dbReference>
<dbReference type="HOGENOM" id="CLU_000960_22_1_1"/>
<sequence length="561" mass="60266">MMASNEKQQVENGVTSDAADLDKGPNTVGFSHPENPADDGAKAAEATDREYEWITGVKLWLVLSSLTLVCFLMTLDMSIIVTAIPRITSQFHSLTDVGWYGTAYLFANSAVQPLTGRLYSRFGSKHTFLVFLGIFELGSLLCGVAQSTNMLIIARAVAGLGASGLTNGALTILAASVPMHKRPPLMGIIMAVSQLGIVSGPLIGGALTQYASWRWCFYINLPIGAVCALLLLMIEIPDRLHQPGTKNPTILSTLSQLDPVGFVLFAPFAIMFLMALEWGGTTYAWRSATIIGLFCGAGGIFILFVIWEYHVGEGAMFPYSMMRKTVVWSSCIVICLFFGCLLTLSYYLPIYFQAVKGVSPTLSGVYILPGILSQMLMAIVSGVIVGKSGYYLPWIAASGVISATGTGLLSTFKPDTSTARWIGYQFLAGFGRGCGVTMPIVAIQNILPPEQIPVGMSLASFCQTFGGTVFLTFAQTIFSRSLLNGLKEFAPTVSPEVVITAGATGIRQIVRPEELLGVLEAYNLGIDRNFYLAAGAAAGTFVFCWGMGWYSVKKEAVNLEA</sequence>
<comment type="similarity">
    <text evidence="2">Belongs to the major facilitator superfamily. TCR/Tet family.</text>
</comment>
<keyword evidence="10" id="KW-1185">Reference proteome</keyword>
<gene>
    <name evidence="9" type="ORF">OIDMADRAFT_99363</name>
</gene>
<feature type="transmembrane region" description="Helical" evidence="7">
    <location>
        <begin position="530"/>
        <end position="552"/>
    </location>
</feature>
<feature type="transmembrane region" description="Helical" evidence="7">
    <location>
        <begin position="391"/>
        <end position="412"/>
    </location>
</feature>
<evidence type="ECO:0000256" key="6">
    <source>
        <dbReference type="SAM" id="MobiDB-lite"/>
    </source>
</evidence>
<reference evidence="10" key="2">
    <citation type="submission" date="2015-01" db="EMBL/GenBank/DDBJ databases">
        <title>Evolutionary Origins and Diversification of the Mycorrhizal Mutualists.</title>
        <authorList>
            <consortium name="DOE Joint Genome Institute"/>
            <consortium name="Mycorrhizal Genomics Consortium"/>
            <person name="Kohler A."/>
            <person name="Kuo A."/>
            <person name="Nagy L.G."/>
            <person name="Floudas D."/>
            <person name="Copeland A."/>
            <person name="Barry K.W."/>
            <person name="Cichocki N."/>
            <person name="Veneault-Fourrey C."/>
            <person name="LaButti K."/>
            <person name="Lindquist E.A."/>
            <person name="Lipzen A."/>
            <person name="Lundell T."/>
            <person name="Morin E."/>
            <person name="Murat C."/>
            <person name="Riley R."/>
            <person name="Ohm R."/>
            <person name="Sun H."/>
            <person name="Tunlid A."/>
            <person name="Henrissat B."/>
            <person name="Grigoriev I.V."/>
            <person name="Hibbett D.S."/>
            <person name="Martin F."/>
        </authorList>
    </citation>
    <scope>NUCLEOTIDE SEQUENCE [LARGE SCALE GENOMIC DNA]</scope>
    <source>
        <strain evidence="10">Zn</strain>
    </source>
</reference>
<dbReference type="InterPro" id="IPR036259">
    <property type="entry name" value="MFS_trans_sf"/>
</dbReference>
<dbReference type="OrthoDB" id="10021397at2759"/>
<dbReference type="InParanoid" id="A0A0C3HV70"/>
<reference evidence="9 10" key="1">
    <citation type="submission" date="2014-04" db="EMBL/GenBank/DDBJ databases">
        <authorList>
            <consortium name="DOE Joint Genome Institute"/>
            <person name="Kuo A."/>
            <person name="Martino E."/>
            <person name="Perotto S."/>
            <person name="Kohler A."/>
            <person name="Nagy L.G."/>
            <person name="Floudas D."/>
            <person name="Copeland A."/>
            <person name="Barry K.W."/>
            <person name="Cichocki N."/>
            <person name="Veneault-Fourrey C."/>
            <person name="LaButti K."/>
            <person name="Lindquist E.A."/>
            <person name="Lipzen A."/>
            <person name="Lundell T."/>
            <person name="Morin E."/>
            <person name="Murat C."/>
            <person name="Sun H."/>
            <person name="Tunlid A."/>
            <person name="Henrissat B."/>
            <person name="Grigoriev I.V."/>
            <person name="Hibbett D.S."/>
            <person name="Martin F."/>
            <person name="Nordberg H.P."/>
            <person name="Cantor M.N."/>
            <person name="Hua S.X."/>
        </authorList>
    </citation>
    <scope>NUCLEOTIDE SEQUENCE [LARGE SCALE GENOMIC DNA]</scope>
    <source>
        <strain evidence="9 10">Zn</strain>
    </source>
</reference>
<protein>
    <recommendedName>
        <fullName evidence="8">Major facilitator superfamily (MFS) profile domain-containing protein</fullName>
    </recommendedName>
</protein>
<feature type="transmembrane region" description="Helical" evidence="7">
    <location>
        <begin position="215"/>
        <end position="234"/>
    </location>
</feature>
<evidence type="ECO:0000259" key="8">
    <source>
        <dbReference type="PROSITE" id="PS50850"/>
    </source>
</evidence>
<feature type="compositionally biased region" description="Polar residues" evidence="6">
    <location>
        <begin position="1"/>
        <end position="15"/>
    </location>
</feature>